<dbReference type="EMBL" id="JANBUO010000736">
    <property type="protein sequence ID" value="KAJ2801916.1"/>
    <property type="molecule type" value="Genomic_DNA"/>
</dbReference>
<feature type="region of interest" description="Disordered" evidence="1">
    <location>
        <begin position="1"/>
        <end position="90"/>
    </location>
</feature>
<accession>A0A9W8LSZ0</accession>
<reference evidence="2" key="1">
    <citation type="submission" date="2022-07" db="EMBL/GenBank/DDBJ databases">
        <title>Phylogenomic reconstructions and comparative analyses of Kickxellomycotina fungi.</title>
        <authorList>
            <person name="Reynolds N.K."/>
            <person name="Stajich J.E."/>
            <person name="Barry K."/>
            <person name="Grigoriev I.V."/>
            <person name="Crous P."/>
            <person name="Smith M.E."/>
        </authorList>
    </citation>
    <scope>NUCLEOTIDE SEQUENCE</scope>
    <source>
        <strain evidence="2">NRRL 1565</strain>
    </source>
</reference>
<feature type="non-terminal residue" evidence="2">
    <location>
        <position position="1"/>
    </location>
</feature>
<evidence type="ECO:0000256" key="1">
    <source>
        <dbReference type="SAM" id="MobiDB-lite"/>
    </source>
</evidence>
<feature type="compositionally biased region" description="Basic and acidic residues" evidence="1">
    <location>
        <begin position="1"/>
        <end position="15"/>
    </location>
</feature>
<dbReference type="Proteomes" id="UP001140094">
    <property type="component" value="Unassembled WGS sequence"/>
</dbReference>
<sequence>HDYYRHGQDHHDEIGPQRGAGGLFGQLFGNWRITNIQPDAHNEHADPPSPQPGPAPIPPQTSQLNAEPEVGSAPGPTPEPENNMDPESER</sequence>
<evidence type="ECO:0000313" key="2">
    <source>
        <dbReference type="EMBL" id="KAJ2801916.1"/>
    </source>
</evidence>
<organism evidence="2 3">
    <name type="scientific">Coemansia guatemalensis</name>
    <dbReference type="NCBI Taxonomy" id="2761395"/>
    <lineage>
        <taxon>Eukaryota</taxon>
        <taxon>Fungi</taxon>
        <taxon>Fungi incertae sedis</taxon>
        <taxon>Zoopagomycota</taxon>
        <taxon>Kickxellomycotina</taxon>
        <taxon>Kickxellomycetes</taxon>
        <taxon>Kickxellales</taxon>
        <taxon>Kickxellaceae</taxon>
        <taxon>Coemansia</taxon>
    </lineage>
</organism>
<comment type="caution">
    <text evidence="2">The sequence shown here is derived from an EMBL/GenBank/DDBJ whole genome shotgun (WGS) entry which is preliminary data.</text>
</comment>
<name>A0A9W8LSZ0_9FUNG</name>
<evidence type="ECO:0000313" key="3">
    <source>
        <dbReference type="Proteomes" id="UP001140094"/>
    </source>
</evidence>
<gene>
    <name evidence="2" type="ORF">H4R20_003484</name>
</gene>
<keyword evidence="3" id="KW-1185">Reference proteome</keyword>
<feature type="compositionally biased region" description="Pro residues" evidence="1">
    <location>
        <begin position="47"/>
        <end position="59"/>
    </location>
</feature>
<proteinExistence type="predicted"/>
<protein>
    <submittedName>
        <fullName evidence="2">Uncharacterized protein</fullName>
    </submittedName>
</protein>
<dbReference type="AlphaFoldDB" id="A0A9W8LSZ0"/>